<keyword evidence="2" id="KW-1185">Reference proteome</keyword>
<evidence type="ECO:0000313" key="1">
    <source>
        <dbReference type="EMBL" id="MFM0522917.1"/>
    </source>
</evidence>
<comment type="caution">
    <text evidence="1">The sequence shown here is derived from an EMBL/GenBank/DDBJ whole genome shotgun (WGS) entry which is preliminary data.</text>
</comment>
<accession>A0ABW9CXW6</accession>
<sequence length="133" mass="14878">MLPDIFSTQQSLRLSDQLQHELTKPKNPPLHCALRRINDFLLTLDGTVNDWLSELFRLPDYVARANLRVFLNITGRFASGLRALTEVNVQTVRKMVEESSTLLNAGDEAGAGDVLGWQSIMFAQFPQKAASYG</sequence>
<evidence type="ECO:0000313" key="2">
    <source>
        <dbReference type="Proteomes" id="UP001629462"/>
    </source>
</evidence>
<dbReference type="Proteomes" id="UP001629462">
    <property type="component" value="Unassembled WGS sequence"/>
</dbReference>
<gene>
    <name evidence="1" type="ORF">PQR08_36440</name>
</gene>
<organism evidence="1 2">
    <name type="scientific">Caballeronia jiangsuensis</name>
    <dbReference type="NCBI Taxonomy" id="1458357"/>
    <lineage>
        <taxon>Bacteria</taxon>
        <taxon>Pseudomonadati</taxon>
        <taxon>Pseudomonadota</taxon>
        <taxon>Betaproteobacteria</taxon>
        <taxon>Burkholderiales</taxon>
        <taxon>Burkholderiaceae</taxon>
        <taxon>Caballeronia</taxon>
    </lineage>
</organism>
<dbReference type="RefSeq" id="WP_250487805.1">
    <property type="nucleotide sequence ID" value="NZ_JAQQDB010000063.1"/>
</dbReference>
<protein>
    <submittedName>
        <fullName evidence="1">Uncharacterized protein</fullName>
    </submittedName>
</protein>
<reference evidence="1 2" key="1">
    <citation type="journal article" date="2024" name="Chem. Sci.">
        <title>Discovery of megapolipeptins by genome mining of a Burkholderiales bacteria collection.</title>
        <authorList>
            <person name="Paulo B.S."/>
            <person name="Recchia M.J.J."/>
            <person name="Lee S."/>
            <person name="Fergusson C.H."/>
            <person name="Romanowski S.B."/>
            <person name="Hernandez A."/>
            <person name="Krull N."/>
            <person name="Liu D.Y."/>
            <person name="Cavanagh H."/>
            <person name="Bos A."/>
            <person name="Gray C.A."/>
            <person name="Murphy B.T."/>
            <person name="Linington R.G."/>
            <person name="Eustaquio A.S."/>
        </authorList>
    </citation>
    <scope>NUCLEOTIDE SEQUENCE [LARGE SCALE GENOMIC DNA]</scope>
    <source>
        <strain evidence="1 2">RL17-374-BIF-D</strain>
    </source>
</reference>
<proteinExistence type="predicted"/>
<dbReference type="EMBL" id="JAQQDB010000063">
    <property type="protein sequence ID" value="MFM0522917.1"/>
    <property type="molecule type" value="Genomic_DNA"/>
</dbReference>
<name>A0ABW9CXW6_9BURK</name>